<keyword evidence="10" id="KW-1185">Reference proteome</keyword>
<comment type="similarity">
    <text evidence="4">Belongs to the methyl-accepting chemotaxis (MCP) protein family.</text>
</comment>
<dbReference type="GO" id="GO:0004888">
    <property type="term" value="F:transmembrane signaling receptor activity"/>
    <property type="evidence" value="ECO:0007669"/>
    <property type="project" value="InterPro"/>
</dbReference>
<reference evidence="9 10" key="1">
    <citation type="submission" date="2013-08" db="EMBL/GenBank/DDBJ databases">
        <title>The genome sequence of Skermanella stibiiresistens.</title>
        <authorList>
            <person name="Zhu W."/>
            <person name="Wang G."/>
        </authorList>
    </citation>
    <scope>NUCLEOTIDE SEQUENCE [LARGE SCALE GENOMIC DNA]</scope>
    <source>
        <strain evidence="9 10">SB22</strain>
    </source>
</reference>
<evidence type="ECO:0000256" key="4">
    <source>
        <dbReference type="ARBA" id="ARBA00029447"/>
    </source>
</evidence>
<keyword evidence="2" id="KW-0472">Membrane</keyword>
<evidence type="ECO:0000259" key="6">
    <source>
        <dbReference type="PROSITE" id="PS50111"/>
    </source>
</evidence>
<evidence type="ECO:0000256" key="3">
    <source>
        <dbReference type="ARBA" id="ARBA00023224"/>
    </source>
</evidence>
<dbReference type="InterPro" id="IPR004089">
    <property type="entry name" value="MCPsignal_dom"/>
</dbReference>
<dbReference type="SMART" id="SM00086">
    <property type="entry name" value="PAC"/>
    <property type="match status" value="1"/>
</dbReference>
<dbReference type="CDD" id="cd00130">
    <property type="entry name" value="PAS"/>
    <property type="match status" value="1"/>
</dbReference>
<dbReference type="Gene3D" id="1.10.287.950">
    <property type="entry name" value="Methyl-accepting chemotaxis protein"/>
    <property type="match status" value="1"/>
</dbReference>
<dbReference type="PROSITE" id="PS50192">
    <property type="entry name" value="T_SNARE"/>
    <property type="match status" value="1"/>
</dbReference>
<proteinExistence type="inferred from homology"/>
<dbReference type="InterPro" id="IPR000700">
    <property type="entry name" value="PAS-assoc_C"/>
</dbReference>
<dbReference type="InterPro" id="IPR035965">
    <property type="entry name" value="PAS-like_dom_sf"/>
</dbReference>
<dbReference type="Pfam" id="PF08447">
    <property type="entry name" value="PAS_3"/>
    <property type="match status" value="1"/>
</dbReference>
<dbReference type="PRINTS" id="PR00260">
    <property type="entry name" value="CHEMTRNSDUCR"/>
</dbReference>
<gene>
    <name evidence="9" type="ORF">N825_10640</name>
</gene>
<keyword evidence="3 5" id="KW-0807">Transducer</keyword>
<keyword evidence="2" id="KW-1003">Cell membrane</keyword>
<evidence type="ECO:0000256" key="5">
    <source>
        <dbReference type="PROSITE-ProRule" id="PRU00284"/>
    </source>
</evidence>
<feature type="domain" description="PAC" evidence="7">
    <location>
        <begin position="101"/>
        <end position="153"/>
    </location>
</feature>
<evidence type="ECO:0000259" key="7">
    <source>
        <dbReference type="PROSITE" id="PS50113"/>
    </source>
</evidence>
<evidence type="ECO:0000256" key="2">
    <source>
        <dbReference type="ARBA" id="ARBA00022519"/>
    </source>
</evidence>
<dbReference type="OrthoDB" id="266313at2"/>
<sequence>MRFPFGKPAKDSGDRSETLDLLDRYAGVGLWDAKLHEGDPMHAKSFWRWSPEFRRLAGFKDEQDFPNLVGSWADRLHPDDAGPTFAAFGACLADKTGRTGYDVDYRLKLKDGSYRWFRAIGGVARDASGTATRACGSLIDIHAEKTAVAERQAAMRQLASQFELNVMGVVEMVSASASDLRTTANAMSSATQQAASQTETVGIASDQATSNVQTVATAAEQLSASILEISERVSDAAQVSSSASQETVRTSAIIQSLADAVGRIGEVVNLINAIASQTNLLALNATIEAARAGEAGKGFAVVAGEVKELANQTGRATDEIKKQISSVQEETGRAVGAIKNIADVIDRVQSISSSIASAVEQQSAATREISRNVQQAAHETHKVSSNIDGVRQAVMRTDSAAGTMLASTSKLHQDSEKLRHEVTGFLKAALGSVA</sequence>
<dbReference type="SUPFAM" id="SSF55785">
    <property type="entry name" value="PYP-like sensor domain (PAS domain)"/>
    <property type="match status" value="1"/>
</dbReference>
<dbReference type="GO" id="GO:0005886">
    <property type="term" value="C:plasma membrane"/>
    <property type="evidence" value="ECO:0007669"/>
    <property type="project" value="UniProtKB-SubCell"/>
</dbReference>
<dbReference type="SUPFAM" id="SSF58104">
    <property type="entry name" value="Methyl-accepting chemotaxis protein (MCP) signaling domain"/>
    <property type="match status" value="1"/>
</dbReference>
<evidence type="ECO:0000313" key="9">
    <source>
        <dbReference type="EMBL" id="EWY38926.1"/>
    </source>
</evidence>
<evidence type="ECO:0000313" key="10">
    <source>
        <dbReference type="Proteomes" id="UP000019486"/>
    </source>
</evidence>
<dbReference type="Pfam" id="PF00015">
    <property type="entry name" value="MCPsignal"/>
    <property type="match status" value="1"/>
</dbReference>
<keyword evidence="2" id="KW-0997">Cell inner membrane</keyword>
<dbReference type="InterPro" id="IPR000014">
    <property type="entry name" value="PAS"/>
</dbReference>
<dbReference type="Proteomes" id="UP000019486">
    <property type="component" value="Unassembled WGS sequence"/>
</dbReference>
<dbReference type="GO" id="GO:0006935">
    <property type="term" value="P:chemotaxis"/>
    <property type="evidence" value="ECO:0007669"/>
    <property type="project" value="InterPro"/>
</dbReference>
<dbReference type="PATRIC" id="fig|1385369.3.peg.4113"/>
<name>W9H282_9PROT</name>
<dbReference type="InterPro" id="IPR001610">
    <property type="entry name" value="PAC"/>
</dbReference>
<feature type="domain" description="Methyl-accepting transducer" evidence="6">
    <location>
        <begin position="169"/>
        <end position="398"/>
    </location>
</feature>
<dbReference type="EMBL" id="AVFL01000015">
    <property type="protein sequence ID" value="EWY38926.1"/>
    <property type="molecule type" value="Genomic_DNA"/>
</dbReference>
<feature type="domain" description="T-SNARE coiled-coil homology" evidence="8">
    <location>
        <begin position="338"/>
        <end position="390"/>
    </location>
</feature>
<dbReference type="SMART" id="SM00283">
    <property type="entry name" value="MA"/>
    <property type="match status" value="1"/>
</dbReference>
<dbReference type="Gene3D" id="3.30.450.20">
    <property type="entry name" value="PAS domain"/>
    <property type="match status" value="1"/>
</dbReference>
<dbReference type="AlphaFoldDB" id="W9H282"/>
<evidence type="ECO:0000259" key="8">
    <source>
        <dbReference type="PROSITE" id="PS50192"/>
    </source>
</evidence>
<dbReference type="InterPro" id="IPR000727">
    <property type="entry name" value="T_SNARE_dom"/>
</dbReference>
<dbReference type="PANTHER" id="PTHR32089:SF112">
    <property type="entry name" value="LYSOZYME-LIKE PROTEIN-RELATED"/>
    <property type="match status" value="1"/>
</dbReference>
<organism evidence="9 10">
    <name type="scientific">Skermanella stibiiresistens SB22</name>
    <dbReference type="NCBI Taxonomy" id="1385369"/>
    <lineage>
        <taxon>Bacteria</taxon>
        <taxon>Pseudomonadati</taxon>
        <taxon>Pseudomonadota</taxon>
        <taxon>Alphaproteobacteria</taxon>
        <taxon>Rhodospirillales</taxon>
        <taxon>Azospirillaceae</taxon>
        <taxon>Skermanella</taxon>
    </lineage>
</organism>
<comment type="subcellular location">
    <subcellularLocation>
        <location evidence="1">Cell inner membrane</location>
        <topology evidence="1">Multi-pass membrane protein</topology>
    </subcellularLocation>
</comment>
<dbReference type="InterPro" id="IPR013655">
    <property type="entry name" value="PAS_fold_3"/>
</dbReference>
<protein>
    <submittedName>
        <fullName evidence="9">Chemotaxis protein</fullName>
    </submittedName>
</protein>
<evidence type="ECO:0000256" key="1">
    <source>
        <dbReference type="ARBA" id="ARBA00004429"/>
    </source>
</evidence>
<dbReference type="PROSITE" id="PS50113">
    <property type="entry name" value="PAC"/>
    <property type="match status" value="1"/>
</dbReference>
<dbReference type="RefSeq" id="WP_037455990.1">
    <property type="nucleotide sequence ID" value="NZ_AVFL01000015.1"/>
</dbReference>
<accession>W9H282</accession>
<comment type="caution">
    <text evidence="9">The sequence shown here is derived from an EMBL/GenBank/DDBJ whole genome shotgun (WGS) entry which is preliminary data.</text>
</comment>
<dbReference type="STRING" id="1385369.N825_10640"/>
<dbReference type="GO" id="GO:0007165">
    <property type="term" value="P:signal transduction"/>
    <property type="evidence" value="ECO:0007669"/>
    <property type="project" value="UniProtKB-KW"/>
</dbReference>
<dbReference type="PANTHER" id="PTHR32089">
    <property type="entry name" value="METHYL-ACCEPTING CHEMOTAXIS PROTEIN MCPB"/>
    <property type="match status" value="1"/>
</dbReference>
<dbReference type="InterPro" id="IPR004090">
    <property type="entry name" value="Chemotax_Me-accpt_rcpt"/>
</dbReference>
<dbReference type="PROSITE" id="PS50111">
    <property type="entry name" value="CHEMOTAXIS_TRANSDUC_2"/>
    <property type="match status" value="1"/>
</dbReference>